<feature type="compositionally biased region" description="Low complexity" evidence="2">
    <location>
        <begin position="84"/>
        <end position="126"/>
    </location>
</feature>
<dbReference type="OrthoDB" id="447173at2759"/>
<reference evidence="4 5" key="1">
    <citation type="journal article" date="2019" name="Fungal Biol. Biotechnol.">
        <title>Draft genome sequence of fastidious pathogen Ceratobasidium theobromae, which causes vascular-streak dieback in Theobroma cacao.</title>
        <authorList>
            <person name="Ali S.S."/>
            <person name="Asman A."/>
            <person name="Shao J."/>
            <person name="Firmansyah A.P."/>
            <person name="Susilo A.W."/>
            <person name="Rosmana A."/>
            <person name="McMahon P."/>
            <person name="Junaid M."/>
            <person name="Guest D."/>
            <person name="Kheng T.Y."/>
            <person name="Meinhardt L.W."/>
            <person name="Bailey B.A."/>
        </authorList>
    </citation>
    <scope>NUCLEOTIDE SEQUENCE [LARGE SCALE GENOMIC DNA]</scope>
    <source>
        <strain evidence="4 5">CT2</strain>
    </source>
</reference>
<dbReference type="Proteomes" id="UP000383932">
    <property type="component" value="Unassembled WGS sequence"/>
</dbReference>
<dbReference type="Gene3D" id="2.40.50.140">
    <property type="entry name" value="Nucleic acid-binding proteins"/>
    <property type="match status" value="1"/>
</dbReference>
<evidence type="ECO:0000256" key="2">
    <source>
        <dbReference type="SAM" id="MobiDB-lite"/>
    </source>
</evidence>
<name>A0A5N5QQW2_9AGAM</name>
<organism evidence="4 5">
    <name type="scientific">Ceratobasidium theobromae</name>
    <dbReference type="NCBI Taxonomy" id="1582974"/>
    <lineage>
        <taxon>Eukaryota</taxon>
        <taxon>Fungi</taxon>
        <taxon>Dikarya</taxon>
        <taxon>Basidiomycota</taxon>
        <taxon>Agaricomycotina</taxon>
        <taxon>Agaricomycetes</taxon>
        <taxon>Cantharellales</taxon>
        <taxon>Ceratobasidiaceae</taxon>
        <taxon>Ceratobasidium</taxon>
    </lineage>
</organism>
<evidence type="ECO:0000313" key="5">
    <source>
        <dbReference type="Proteomes" id="UP000383932"/>
    </source>
</evidence>
<feature type="region of interest" description="Disordered" evidence="2">
    <location>
        <begin position="55"/>
        <end position="137"/>
    </location>
</feature>
<protein>
    <submittedName>
        <fullName evidence="4">Dynein heavy chain</fullName>
    </submittedName>
</protein>
<evidence type="ECO:0000259" key="3">
    <source>
        <dbReference type="Pfam" id="PF08385"/>
    </source>
</evidence>
<feature type="compositionally biased region" description="Low complexity" evidence="2">
    <location>
        <begin position="317"/>
        <end position="327"/>
    </location>
</feature>
<dbReference type="GO" id="GO:0045505">
    <property type="term" value="F:dynein intermediate chain binding"/>
    <property type="evidence" value="ECO:0007669"/>
    <property type="project" value="InterPro"/>
</dbReference>
<keyword evidence="5" id="KW-1185">Reference proteome</keyword>
<dbReference type="GO" id="GO:0005858">
    <property type="term" value="C:axonemal dynein complex"/>
    <property type="evidence" value="ECO:0007669"/>
    <property type="project" value="TreeGrafter"/>
</dbReference>
<feature type="region of interest" description="Disordered" evidence="2">
    <location>
        <begin position="317"/>
        <end position="346"/>
    </location>
</feature>
<comment type="caution">
    <text evidence="4">The sequence shown here is derived from an EMBL/GenBank/DDBJ whole genome shotgun (WGS) entry which is preliminary data.</text>
</comment>
<dbReference type="InterPro" id="IPR026983">
    <property type="entry name" value="DHC"/>
</dbReference>
<dbReference type="GO" id="GO:0007018">
    <property type="term" value="P:microtubule-based movement"/>
    <property type="evidence" value="ECO:0007669"/>
    <property type="project" value="InterPro"/>
</dbReference>
<dbReference type="PANTHER" id="PTHR46532:SF4">
    <property type="entry name" value="AAA+ ATPASE DOMAIN-CONTAINING PROTEIN"/>
    <property type="match status" value="1"/>
</dbReference>
<sequence length="1497" mass="169037">MGRYIVFSGAPTLREIRTGVASSAPEWKEIGSGLADTSIGVGTFSGSSTAPFSSNYSPLGADQESVGHGYGLPPEGDPSNIFWSQSQNETQSQSQTQQETFFQTSTRIDGQTIRTDSITSTSTTSTLLEGETLPTRTFRMTNTLPDSQQSISSTSSSIANFPTFHFSLRSITPLRVALTPVGRGSVRANLLVAVMEVDGPDMITTKAGQDTHLLKLVVGDDEGAVGKITVWGDTALEWGGAKKMMGLRRGDVAYLSDVQVTSHPPDPPTLSASPRQNSGIQLCYRTIVLTDQDKRLQPDLRLGQTDACHMVFRRRTPQTTTATTARTMASGLESTDPYVNGSNGTPALGSDATLPIPPAPASSFDAGQFRTYILALLPPVLGASLDEIEATLFDSEFDEKVTRFAAEGTDAVYIVKSRAGEPDDETAQTYTYALTQQLQYNSTNLTTLALIKRTPTLDTLLPLAPQLHILNLFGGDETPYESLHAVVSQAVKPWFDAFVGARGGGKDGDGKMGIPVTKKKFAELELSLLHLQQNVEIPETHLVIHPVIQKAVDQAHASNVPVHIDLIPAGTLTDSSFLNTLQAHVNTWIKSIQGVTKLTRDVGSGTASQEINFWLSLERALEGIETQLRSDEVQLVMECLRNAKRFRATVSFIADTGLKEATDIVHKYNQLMKEFPLNELLSATDLDKIHDALYQVFGHMNRKLRLSPYPIRRALPLVEAISRDFNDQLLRVLTSHRLTYAPYETFDRLLKQTQEIFRAWDDLIKEFTNVAREVTRRRSEKFIPIKVQPAHAKLMERTRYLRDWRKQHEQLAVMTGPTKGLGGLGKDAGGMDMEEEVKEAYEIVKGIDVLDVSTEGTEIWVTAENAYNERVARVENQIISRLRDRLGTARNANEMFRVFSKFNALFVRPKIRGAIQEYQTQLIESVKEDIKRLHDKFKTQYRYSDTYHMSQMRDLPPIAGAIIWARQIERQLNTYMTRVQDVLGKSWELYAEGQKLQSESTAFRKKLDTKPVYEAWLHDISRRDMNINGRLFEIVRLRSGGFQLTVNFDPQVITLFKEVRNLLWLGFQVPHATGNLAKDAKRVYPHAVSLMETVRTYAQTLDLVEANKGIEMLVAEYRNDAQRMITKGMALRWDFFVNTYETHRYHSAGLDGRENKHIAYVREFASAVSILQDKTNSLIDVYKEITRLVDELATCPFTIEALSDLIGKIQAAIDQLNLEGYANLDNWVAELDSRIEDILLVRLTHIIQLWCTEFDRSEDDEPRREVGLLRDATMKKRAERRKDEKAIEGNLTLKPIVHEIRIQNQVIFLDPPIEYARGIWIRQLHSWLGVVCGLRRIQSSRYEIGLQMQGADIVETTYTGLLTRLNESTLVRPFNLVETKVQQVKDYVAKWLQFQSLWDLEAEYVFARLGDSLANWQQLLTEIKRTRQTFDNSETQRSFGVCVIDYEQVQARVNAKYDAWQRDILQRFGVKLANEMKEMHAAITKARHDMEQQSIRF</sequence>
<evidence type="ECO:0000256" key="1">
    <source>
        <dbReference type="ARBA" id="ARBA00008887"/>
    </source>
</evidence>
<dbReference type="InterPro" id="IPR012340">
    <property type="entry name" value="NA-bd_OB-fold"/>
</dbReference>
<dbReference type="InterPro" id="IPR013594">
    <property type="entry name" value="Dynein_heavy_tail"/>
</dbReference>
<evidence type="ECO:0000313" key="4">
    <source>
        <dbReference type="EMBL" id="KAB5594140.1"/>
    </source>
</evidence>
<gene>
    <name evidence="4" type="ORF">CTheo_2477</name>
</gene>
<dbReference type="EMBL" id="SSOP01000025">
    <property type="protein sequence ID" value="KAB5594140.1"/>
    <property type="molecule type" value="Genomic_DNA"/>
</dbReference>
<comment type="similarity">
    <text evidence="1">Belongs to the dynein heavy chain family.</text>
</comment>
<proteinExistence type="inferred from homology"/>
<dbReference type="GO" id="GO:0051959">
    <property type="term" value="F:dynein light intermediate chain binding"/>
    <property type="evidence" value="ECO:0007669"/>
    <property type="project" value="InterPro"/>
</dbReference>
<accession>A0A5N5QQW2</accession>
<feature type="domain" description="Dynein heavy chain tail" evidence="3">
    <location>
        <begin position="578"/>
        <end position="1138"/>
    </location>
</feature>
<dbReference type="Pfam" id="PF08385">
    <property type="entry name" value="DHC_N1"/>
    <property type="match status" value="1"/>
</dbReference>
<dbReference type="PANTHER" id="PTHR46532">
    <property type="entry name" value="MALE FERTILITY FACTOR KL5"/>
    <property type="match status" value="1"/>
</dbReference>